<organism evidence="1 2">
    <name type="scientific">Cetraspora pellucida</name>
    <dbReference type="NCBI Taxonomy" id="1433469"/>
    <lineage>
        <taxon>Eukaryota</taxon>
        <taxon>Fungi</taxon>
        <taxon>Fungi incertae sedis</taxon>
        <taxon>Mucoromycota</taxon>
        <taxon>Glomeromycotina</taxon>
        <taxon>Glomeromycetes</taxon>
        <taxon>Diversisporales</taxon>
        <taxon>Gigasporaceae</taxon>
        <taxon>Cetraspora</taxon>
    </lineage>
</organism>
<protein>
    <submittedName>
        <fullName evidence="1">3945_t:CDS:1</fullName>
    </submittedName>
</protein>
<feature type="non-terminal residue" evidence="1">
    <location>
        <position position="180"/>
    </location>
</feature>
<evidence type="ECO:0000313" key="2">
    <source>
        <dbReference type="Proteomes" id="UP000789366"/>
    </source>
</evidence>
<dbReference type="EMBL" id="CAJVPW010016948">
    <property type="protein sequence ID" value="CAG8673708.1"/>
    <property type="molecule type" value="Genomic_DNA"/>
</dbReference>
<proteinExistence type="predicted"/>
<comment type="caution">
    <text evidence="1">The sequence shown here is derived from an EMBL/GenBank/DDBJ whole genome shotgun (WGS) entry which is preliminary data.</text>
</comment>
<sequence>MMNDSAFIYLKHKTLHQWSERNHVTDKIKNKIKKNLQLAPSDIYKFICDDDQVNSAKMFLEEHNLQVIMFNNSNRVKLLGFITSFFEKFKENKEIFVDAMYKTNALGYELYSVISQYDGSGFAMTYLFVKGNKQDEARTEILADFFKILHNLGMNKLVYLYTDKDFAQILAAWQIWINIK</sequence>
<keyword evidence="2" id="KW-1185">Reference proteome</keyword>
<evidence type="ECO:0000313" key="1">
    <source>
        <dbReference type="EMBL" id="CAG8673708.1"/>
    </source>
</evidence>
<dbReference type="Proteomes" id="UP000789366">
    <property type="component" value="Unassembled WGS sequence"/>
</dbReference>
<gene>
    <name evidence="1" type="ORF">SPELUC_LOCUS9798</name>
</gene>
<accession>A0ACA9NV64</accession>
<name>A0ACA9NV64_9GLOM</name>
<reference evidence="1" key="1">
    <citation type="submission" date="2021-06" db="EMBL/GenBank/DDBJ databases">
        <authorList>
            <person name="Kallberg Y."/>
            <person name="Tangrot J."/>
            <person name="Rosling A."/>
        </authorList>
    </citation>
    <scope>NUCLEOTIDE SEQUENCE</scope>
    <source>
        <strain evidence="1">28 12/20/2015</strain>
    </source>
</reference>